<reference evidence="3 5" key="1">
    <citation type="journal article" date="2011" name="Nature">
        <title>The Medicago genome provides insight into the evolution of rhizobial symbioses.</title>
        <authorList>
            <person name="Young N.D."/>
            <person name="Debelle F."/>
            <person name="Oldroyd G.E."/>
            <person name="Geurts R."/>
            <person name="Cannon S.B."/>
            <person name="Udvardi M.K."/>
            <person name="Benedito V.A."/>
            <person name="Mayer K.F."/>
            <person name="Gouzy J."/>
            <person name="Schoof H."/>
            <person name="Van de Peer Y."/>
            <person name="Proost S."/>
            <person name="Cook D.R."/>
            <person name="Meyers B.C."/>
            <person name="Spannagl M."/>
            <person name="Cheung F."/>
            <person name="De Mita S."/>
            <person name="Krishnakumar V."/>
            <person name="Gundlach H."/>
            <person name="Zhou S."/>
            <person name="Mudge J."/>
            <person name="Bharti A.K."/>
            <person name="Murray J.D."/>
            <person name="Naoumkina M.A."/>
            <person name="Rosen B."/>
            <person name="Silverstein K.A."/>
            <person name="Tang H."/>
            <person name="Rombauts S."/>
            <person name="Zhao P.X."/>
            <person name="Zhou P."/>
            <person name="Barbe V."/>
            <person name="Bardou P."/>
            <person name="Bechner M."/>
            <person name="Bellec A."/>
            <person name="Berger A."/>
            <person name="Berges H."/>
            <person name="Bidwell S."/>
            <person name="Bisseling T."/>
            <person name="Choisne N."/>
            <person name="Couloux A."/>
            <person name="Denny R."/>
            <person name="Deshpande S."/>
            <person name="Dai X."/>
            <person name="Doyle J.J."/>
            <person name="Dudez A.M."/>
            <person name="Farmer A.D."/>
            <person name="Fouteau S."/>
            <person name="Franken C."/>
            <person name="Gibelin C."/>
            <person name="Gish J."/>
            <person name="Goldstein S."/>
            <person name="Gonzalez A.J."/>
            <person name="Green P.J."/>
            <person name="Hallab A."/>
            <person name="Hartog M."/>
            <person name="Hua A."/>
            <person name="Humphray S.J."/>
            <person name="Jeong D.H."/>
            <person name="Jing Y."/>
            <person name="Jocker A."/>
            <person name="Kenton S.M."/>
            <person name="Kim D.J."/>
            <person name="Klee K."/>
            <person name="Lai H."/>
            <person name="Lang C."/>
            <person name="Lin S."/>
            <person name="Macmil S.L."/>
            <person name="Magdelenat G."/>
            <person name="Matthews L."/>
            <person name="McCorrison J."/>
            <person name="Monaghan E.L."/>
            <person name="Mun J.H."/>
            <person name="Najar F.Z."/>
            <person name="Nicholson C."/>
            <person name="Noirot C."/>
            <person name="O'Bleness M."/>
            <person name="Paule C.R."/>
            <person name="Poulain J."/>
            <person name="Prion F."/>
            <person name="Qin B."/>
            <person name="Qu C."/>
            <person name="Retzel E.F."/>
            <person name="Riddle C."/>
            <person name="Sallet E."/>
            <person name="Samain S."/>
            <person name="Samson N."/>
            <person name="Sanders I."/>
            <person name="Saurat O."/>
            <person name="Scarpelli C."/>
            <person name="Schiex T."/>
            <person name="Segurens B."/>
            <person name="Severin A.J."/>
            <person name="Sherrier D.J."/>
            <person name="Shi R."/>
            <person name="Sims S."/>
            <person name="Singer S.R."/>
            <person name="Sinharoy S."/>
            <person name="Sterck L."/>
            <person name="Viollet A."/>
            <person name="Wang B.B."/>
            <person name="Wang K."/>
            <person name="Wang M."/>
            <person name="Wang X."/>
            <person name="Warfsmann J."/>
            <person name="Weissenbach J."/>
            <person name="White D.D."/>
            <person name="White J.D."/>
            <person name="Wiley G.B."/>
            <person name="Wincker P."/>
            <person name="Xing Y."/>
            <person name="Yang L."/>
            <person name="Yao Z."/>
            <person name="Ying F."/>
            <person name="Zhai J."/>
            <person name="Zhou L."/>
            <person name="Zuber A."/>
            <person name="Denarie J."/>
            <person name="Dixon R.A."/>
            <person name="May G.D."/>
            <person name="Schwartz D.C."/>
            <person name="Rogers J."/>
            <person name="Quetier F."/>
            <person name="Town C.D."/>
            <person name="Roe B.A."/>
        </authorList>
    </citation>
    <scope>NUCLEOTIDE SEQUENCE [LARGE SCALE GENOMIC DNA]</scope>
    <source>
        <strain evidence="3">A17</strain>
        <strain evidence="4 5">cv. Jemalong A17</strain>
    </source>
</reference>
<gene>
    <name evidence="3" type="ordered locus">MTR_7g023330</name>
</gene>
<dbReference type="InterPro" id="IPR053781">
    <property type="entry name" value="F-box_AtFBL13-like"/>
</dbReference>
<dbReference type="AlphaFoldDB" id="A0A072TWV5"/>
<dbReference type="Pfam" id="PF00646">
    <property type="entry name" value="F-box"/>
    <property type="match status" value="1"/>
</dbReference>
<dbReference type="Pfam" id="PF08387">
    <property type="entry name" value="FBD"/>
    <property type="match status" value="1"/>
</dbReference>
<dbReference type="PANTHER" id="PTHR31900">
    <property type="entry name" value="F-BOX/RNI SUPERFAMILY PROTEIN-RELATED"/>
    <property type="match status" value="1"/>
</dbReference>
<dbReference type="Gene3D" id="3.80.10.10">
    <property type="entry name" value="Ribonuclease Inhibitor"/>
    <property type="match status" value="1"/>
</dbReference>
<dbReference type="CDD" id="cd22160">
    <property type="entry name" value="F-box_AtFBL13-like"/>
    <property type="match status" value="1"/>
</dbReference>
<dbReference type="EnsemblPlants" id="KEH21892">
    <property type="protein sequence ID" value="KEH21892"/>
    <property type="gene ID" value="MTR_7g023330"/>
</dbReference>
<dbReference type="PANTHER" id="PTHR31900:SF32">
    <property type="entry name" value="F-BOX_RNI_FBD-LIKE DOMAIN PROTEIN"/>
    <property type="match status" value="1"/>
</dbReference>
<dbReference type="SUPFAM" id="SSF52047">
    <property type="entry name" value="RNI-like"/>
    <property type="match status" value="1"/>
</dbReference>
<dbReference type="InterPro" id="IPR050232">
    <property type="entry name" value="FBL13/AtMIF1-like"/>
</dbReference>
<keyword evidence="5" id="KW-1185">Reference proteome</keyword>
<name>A0A072TWV5_MEDTR</name>
<dbReference type="InterPro" id="IPR006566">
    <property type="entry name" value="FBD"/>
</dbReference>
<dbReference type="InterPro" id="IPR001810">
    <property type="entry name" value="F-box_dom"/>
</dbReference>
<dbReference type="Proteomes" id="UP000002051">
    <property type="component" value="Unassembled WGS sequence"/>
</dbReference>
<feature type="domain" description="F-box" evidence="1">
    <location>
        <begin position="22"/>
        <end position="61"/>
    </location>
</feature>
<sequence>MSSAPDLQNLKVHNVGDGKDMISDLHGDILHYILSLLPTKDVIRTSVLATKWRYLWTNLSVFDFEIGYVVSYDSKSKPVDYLFDQVDKLLHKSNCVERLCISTQRVFVGVGKVSTFISSVVKHKVQDLKISVEYLEGCPVLQELTLDNCYWMNIRDIHFAISTLRKLTIYSDHCYLDYNNHSDKCTITIDVENLLSLCCTSNPEVEFFLVKPTSIVDAYIHLGCFNPKETQVSGQRAIELLSGLSSVKSLKLSEDFLQCLKFSEDTIQLLPSFQNLTLLFLRANTFTSEVVMDILLKTPNLKALHFHVGSVSFIHLEDDWPLLSVPCCFKYSLKSFCVSDFRGLEQHIQFINFVLKNAKVLEEIRIVCSSDITTYLDNIRSQLQAVCPESCLMTFQ</sequence>
<evidence type="ECO:0000313" key="4">
    <source>
        <dbReference type="EnsemblPlants" id="KEH21892"/>
    </source>
</evidence>
<organism evidence="3 5">
    <name type="scientific">Medicago truncatula</name>
    <name type="common">Barrel medic</name>
    <name type="synonym">Medicago tribuloides</name>
    <dbReference type="NCBI Taxonomy" id="3880"/>
    <lineage>
        <taxon>Eukaryota</taxon>
        <taxon>Viridiplantae</taxon>
        <taxon>Streptophyta</taxon>
        <taxon>Embryophyta</taxon>
        <taxon>Tracheophyta</taxon>
        <taxon>Spermatophyta</taxon>
        <taxon>Magnoliopsida</taxon>
        <taxon>eudicotyledons</taxon>
        <taxon>Gunneridae</taxon>
        <taxon>Pentapetalae</taxon>
        <taxon>rosids</taxon>
        <taxon>fabids</taxon>
        <taxon>Fabales</taxon>
        <taxon>Fabaceae</taxon>
        <taxon>Papilionoideae</taxon>
        <taxon>50 kb inversion clade</taxon>
        <taxon>NPAAA clade</taxon>
        <taxon>Hologalegina</taxon>
        <taxon>IRL clade</taxon>
        <taxon>Trifolieae</taxon>
        <taxon>Medicago</taxon>
    </lineage>
</organism>
<proteinExistence type="predicted"/>
<dbReference type="InterPro" id="IPR036047">
    <property type="entry name" value="F-box-like_dom_sf"/>
</dbReference>
<feature type="domain" description="FBD" evidence="2">
    <location>
        <begin position="323"/>
        <end position="366"/>
    </location>
</feature>
<dbReference type="EMBL" id="CM001223">
    <property type="protein sequence ID" value="KEH21892.1"/>
    <property type="molecule type" value="Genomic_DNA"/>
</dbReference>
<reference evidence="3 5" key="2">
    <citation type="journal article" date="2014" name="BMC Genomics">
        <title>An improved genome release (version Mt4.0) for the model legume Medicago truncatula.</title>
        <authorList>
            <person name="Tang H."/>
            <person name="Krishnakumar V."/>
            <person name="Bidwell S."/>
            <person name="Rosen B."/>
            <person name="Chan A."/>
            <person name="Zhou S."/>
            <person name="Gentzbittel L."/>
            <person name="Childs K.L."/>
            <person name="Yandell M."/>
            <person name="Gundlach H."/>
            <person name="Mayer K.F."/>
            <person name="Schwartz D.C."/>
            <person name="Town C.D."/>
        </authorList>
    </citation>
    <scope>GENOME REANNOTATION</scope>
    <source>
        <strain evidence="3">A17</strain>
        <strain evidence="4 5">cv. Jemalong A17</strain>
    </source>
</reference>
<evidence type="ECO:0000313" key="3">
    <source>
        <dbReference type="EMBL" id="KEH21892.1"/>
    </source>
</evidence>
<protein>
    <submittedName>
        <fullName evidence="3">F-box/RNI/FBD-like domain protein</fullName>
    </submittedName>
</protein>
<dbReference type="HOGENOM" id="CLU_010721_1_2_1"/>
<evidence type="ECO:0000313" key="5">
    <source>
        <dbReference type="Proteomes" id="UP000002051"/>
    </source>
</evidence>
<reference evidence="4" key="3">
    <citation type="submission" date="2015-04" db="UniProtKB">
        <authorList>
            <consortium name="EnsemblPlants"/>
        </authorList>
    </citation>
    <scope>IDENTIFICATION</scope>
    <source>
        <strain evidence="4">cv. Jemalong A17</strain>
    </source>
</reference>
<accession>A0A072TWV5</accession>
<dbReference type="SUPFAM" id="SSF81383">
    <property type="entry name" value="F-box domain"/>
    <property type="match status" value="1"/>
</dbReference>
<dbReference type="InterPro" id="IPR032675">
    <property type="entry name" value="LRR_dom_sf"/>
</dbReference>
<evidence type="ECO:0000259" key="2">
    <source>
        <dbReference type="Pfam" id="PF08387"/>
    </source>
</evidence>
<evidence type="ECO:0000259" key="1">
    <source>
        <dbReference type="Pfam" id="PF00646"/>
    </source>
</evidence>